<dbReference type="PROSITE" id="PS51257">
    <property type="entry name" value="PROKAR_LIPOPROTEIN"/>
    <property type="match status" value="1"/>
</dbReference>
<keyword evidence="2" id="KW-1185">Reference proteome</keyword>
<evidence type="ECO:0008006" key="3">
    <source>
        <dbReference type="Google" id="ProtNLM"/>
    </source>
</evidence>
<evidence type="ECO:0000313" key="2">
    <source>
        <dbReference type="Proteomes" id="UP001260534"/>
    </source>
</evidence>
<evidence type="ECO:0000313" key="1">
    <source>
        <dbReference type="EMBL" id="MDS9992790.1"/>
    </source>
</evidence>
<dbReference type="EMBL" id="JAQMHB010000001">
    <property type="protein sequence ID" value="MDS9992790.1"/>
    <property type="molecule type" value="Genomic_DNA"/>
</dbReference>
<comment type="caution">
    <text evidence="1">The sequence shown here is derived from an EMBL/GenBank/DDBJ whole genome shotgun (WGS) entry which is preliminary data.</text>
</comment>
<gene>
    <name evidence="1" type="ORF">PNQ69_08400</name>
</gene>
<protein>
    <recommendedName>
        <fullName evidence="3">Lipoprotein</fullName>
    </recommendedName>
</protein>
<organism evidence="1 2">
    <name type="scientific">Xanthomonas hawaiiensis</name>
    <dbReference type="NCBI Taxonomy" id="3003247"/>
    <lineage>
        <taxon>Bacteria</taxon>
        <taxon>Pseudomonadati</taxon>
        <taxon>Pseudomonadota</taxon>
        <taxon>Gammaproteobacteria</taxon>
        <taxon>Lysobacterales</taxon>
        <taxon>Lysobacteraceae</taxon>
        <taxon>Xanthomonas</taxon>
    </lineage>
</organism>
<accession>A0ABU2I3Q7</accession>
<reference evidence="1 2" key="1">
    <citation type="submission" date="2023-01" db="EMBL/GenBank/DDBJ databases">
        <title>Xanthomonas hawaiianensis sp. nov. isolated from Araceae family in Hawaii.</title>
        <authorList>
            <person name="Chunag S.-C."/>
            <person name="Dobhal S."/>
            <person name="Alvarez A."/>
            <person name="Arif M."/>
        </authorList>
    </citation>
    <scope>NUCLEOTIDE SEQUENCE [LARGE SCALE GENOMIC DNA]</scope>
    <source>
        <strain evidence="1 2">A2111</strain>
    </source>
</reference>
<dbReference type="Proteomes" id="UP001260534">
    <property type="component" value="Unassembled WGS sequence"/>
</dbReference>
<dbReference type="RefSeq" id="WP_311163330.1">
    <property type="nucleotide sequence ID" value="NZ_JAGHXG010000024.1"/>
</dbReference>
<name>A0ABU2I3Q7_9XANT</name>
<proteinExistence type="predicted"/>
<sequence length="213" mass="23200">MKSVLSQARIPALALVVGLLAGCGGAPQFAERNVVKERSDMRTEVPLVRNLDPTGPAEVQVEFDVPKQGDDETPPVFIGVRITGEDATALADLADRLVRADIVAVLQLERIDPSGATTVQLQRSQRIDREREALVPLPPDGTATSLFDFDADVTMMQEAGLLSPSKPERELAFAFSPSLKAGHYRLRLRVDRHREALVEAHAQLLIAYTAKGK</sequence>